<keyword evidence="2" id="KW-1185">Reference proteome</keyword>
<evidence type="ECO:0000313" key="1">
    <source>
        <dbReference type="EMBL" id="ODM89379.1"/>
    </source>
</evidence>
<dbReference type="EMBL" id="LJIJ01002688">
    <property type="protein sequence ID" value="ODM89379.1"/>
    <property type="molecule type" value="Genomic_DNA"/>
</dbReference>
<reference evidence="1 2" key="1">
    <citation type="journal article" date="2016" name="Genome Biol. Evol.">
        <title>Gene Family Evolution Reflects Adaptation to Soil Environmental Stressors in the Genome of the Collembolan Orchesella cincta.</title>
        <authorList>
            <person name="Faddeeva-Vakhrusheva A."/>
            <person name="Derks M.F."/>
            <person name="Anvar S.Y."/>
            <person name="Agamennone V."/>
            <person name="Suring W."/>
            <person name="Smit S."/>
            <person name="van Straalen N.M."/>
            <person name="Roelofs D."/>
        </authorList>
    </citation>
    <scope>NUCLEOTIDE SEQUENCE [LARGE SCALE GENOMIC DNA]</scope>
    <source>
        <tissue evidence="1">Mixed pool</tissue>
    </source>
</reference>
<accession>A0A1D2M8W2</accession>
<dbReference type="AlphaFoldDB" id="A0A1D2M8W2"/>
<protein>
    <submittedName>
        <fullName evidence="1">Uncharacterized protein</fullName>
    </submittedName>
</protein>
<sequence length="135" mass="15598">MMMESTINVWKSLKRNWNVVIKVSKSVHADPKEIVCNELTSRSTRIADMRFVGRTPAEPLQMRSNTVACFVKNASIPIVSSVLIKLFEISDPPWFEKAFVFCSECSRQLTVVYELEKVMKEVERRLKESEKVVQD</sequence>
<dbReference type="Proteomes" id="UP000094527">
    <property type="component" value="Unassembled WGS sequence"/>
</dbReference>
<proteinExistence type="predicted"/>
<evidence type="ECO:0000313" key="2">
    <source>
        <dbReference type="Proteomes" id="UP000094527"/>
    </source>
</evidence>
<name>A0A1D2M8W2_ORCCI</name>
<organism evidence="1 2">
    <name type="scientific">Orchesella cincta</name>
    <name type="common">Springtail</name>
    <name type="synonym">Podura cincta</name>
    <dbReference type="NCBI Taxonomy" id="48709"/>
    <lineage>
        <taxon>Eukaryota</taxon>
        <taxon>Metazoa</taxon>
        <taxon>Ecdysozoa</taxon>
        <taxon>Arthropoda</taxon>
        <taxon>Hexapoda</taxon>
        <taxon>Collembola</taxon>
        <taxon>Entomobryomorpha</taxon>
        <taxon>Entomobryoidea</taxon>
        <taxon>Orchesellidae</taxon>
        <taxon>Orchesellinae</taxon>
        <taxon>Orchesella</taxon>
    </lineage>
</organism>
<gene>
    <name evidence="1" type="ORF">Ocin01_17307</name>
</gene>
<comment type="caution">
    <text evidence="1">The sequence shown here is derived from an EMBL/GenBank/DDBJ whole genome shotgun (WGS) entry which is preliminary data.</text>
</comment>